<dbReference type="PATRIC" id="fig|1339280.3.peg.4451"/>
<evidence type="ECO:0000313" key="1">
    <source>
        <dbReference type="EMBL" id="EXZ42228.1"/>
    </source>
</evidence>
<evidence type="ECO:0000313" key="2">
    <source>
        <dbReference type="Proteomes" id="UP000022272"/>
    </source>
</evidence>
<reference evidence="1 2" key="1">
    <citation type="submission" date="2014-02" db="EMBL/GenBank/DDBJ databases">
        <authorList>
            <person name="Sears C."/>
            <person name="Carroll K."/>
            <person name="Sack B.R."/>
            <person name="Qadri F."/>
            <person name="Myers L.L."/>
            <person name="Chung G.-T."/>
            <person name="Escheverria P."/>
            <person name="Fraser C.M."/>
            <person name="Sadzewicz L."/>
            <person name="Shefchek K.A."/>
            <person name="Tallon L."/>
            <person name="Das S.P."/>
            <person name="Daugherty S."/>
            <person name="Mongodin E.F."/>
        </authorList>
    </citation>
    <scope>NUCLEOTIDE SEQUENCE [LARGE SCALE GENOMIC DNA]</scope>
    <source>
        <strain evidence="1 2">2-F-2 #4</strain>
    </source>
</reference>
<keyword evidence="1" id="KW-0489">Methyltransferase</keyword>
<dbReference type="AlphaFoldDB" id="A0A015YDH6"/>
<dbReference type="Gene3D" id="3.40.50.150">
    <property type="entry name" value="Vaccinia Virus protein VP39"/>
    <property type="match status" value="1"/>
</dbReference>
<protein>
    <submittedName>
        <fullName evidence="1">UbiE/COQ5 methyltransferase family protein</fullName>
    </submittedName>
</protein>
<organism evidence="1 2">
    <name type="scientific">Bacteroides fragilis str. 2-F-2 #4</name>
    <dbReference type="NCBI Taxonomy" id="1339280"/>
    <lineage>
        <taxon>Bacteria</taxon>
        <taxon>Pseudomonadati</taxon>
        <taxon>Bacteroidota</taxon>
        <taxon>Bacteroidia</taxon>
        <taxon>Bacteroidales</taxon>
        <taxon>Bacteroidaceae</taxon>
        <taxon>Bacteroides</taxon>
    </lineage>
</organism>
<sequence>MRIINKKPVLFEKSNHNIWTDPYIQQQILKKHLDFQSDEASRRQESVLKIVNFVLKHSKPKSRLLDLGCGPGLYTSLFADANYIVTGIDFNKSSIEYAKRKRNGINYILNDYINDYPNGKYDTITMIYCDMGTHSDSDRDRLLDNIYHSLTNGGTFIFDVFSERIISDRRESKNWEYAPHGGFWDENEYLLLSQTFHYPKNKVFAYQHNLVLEGTIKHFIIWERYYSEKEITDLLEKVGFRKITIYRDLLGKNNFTSSSEIFIVAEK</sequence>
<dbReference type="EMBL" id="JGDM01000117">
    <property type="protein sequence ID" value="EXZ42228.1"/>
    <property type="molecule type" value="Genomic_DNA"/>
</dbReference>
<dbReference type="CDD" id="cd02440">
    <property type="entry name" value="AdoMet_MTases"/>
    <property type="match status" value="1"/>
</dbReference>
<dbReference type="Pfam" id="PF13489">
    <property type="entry name" value="Methyltransf_23"/>
    <property type="match status" value="1"/>
</dbReference>
<proteinExistence type="predicted"/>
<dbReference type="GO" id="GO:0032259">
    <property type="term" value="P:methylation"/>
    <property type="evidence" value="ECO:0007669"/>
    <property type="project" value="UniProtKB-KW"/>
</dbReference>
<comment type="caution">
    <text evidence="1">The sequence shown here is derived from an EMBL/GenBank/DDBJ whole genome shotgun (WGS) entry which is preliminary data.</text>
</comment>
<dbReference type="SUPFAM" id="SSF53335">
    <property type="entry name" value="S-adenosyl-L-methionine-dependent methyltransferases"/>
    <property type="match status" value="1"/>
</dbReference>
<keyword evidence="1" id="KW-0808">Transferase</keyword>
<gene>
    <name evidence="1" type="ORF">M076_4661</name>
</gene>
<dbReference type="Proteomes" id="UP000022272">
    <property type="component" value="Unassembled WGS sequence"/>
</dbReference>
<name>A0A015YDH6_BACFG</name>
<dbReference type="RefSeq" id="WP_032571699.1">
    <property type="nucleotide sequence ID" value="NZ_JGDM01000117.1"/>
</dbReference>
<dbReference type="GO" id="GO:0008168">
    <property type="term" value="F:methyltransferase activity"/>
    <property type="evidence" value="ECO:0007669"/>
    <property type="project" value="UniProtKB-KW"/>
</dbReference>
<dbReference type="PANTHER" id="PTHR43861">
    <property type="entry name" value="TRANS-ACONITATE 2-METHYLTRANSFERASE-RELATED"/>
    <property type="match status" value="1"/>
</dbReference>
<dbReference type="InterPro" id="IPR029063">
    <property type="entry name" value="SAM-dependent_MTases_sf"/>
</dbReference>
<accession>A0A015YDH6</accession>